<protein>
    <submittedName>
        <fullName evidence="3">Uncharacterized protein</fullName>
    </submittedName>
</protein>
<comment type="caution">
    <text evidence="3">The sequence shown here is derived from an EMBL/GenBank/DDBJ whole genome shotgun (WGS) entry which is preliminary data.</text>
</comment>
<keyword evidence="2" id="KW-0732">Signal</keyword>
<gene>
    <name evidence="3" type="ORF">VNO77_10245</name>
</gene>
<evidence type="ECO:0000313" key="3">
    <source>
        <dbReference type="EMBL" id="KAK7351076.1"/>
    </source>
</evidence>
<feature type="compositionally biased region" description="Low complexity" evidence="1">
    <location>
        <begin position="37"/>
        <end position="47"/>
    </location>
</feature>
<dbReference type="AlphaFoldDB" id="A0AAN9MAQ2"/>
<organism evidence="3 4">
    <name type="scientific">Canavalia gladiata</name>
    <name type="common">Sword bean</name>
    <name type="synonym">Dolichos gladiatus</name>
    <dbReference type="NCBI Taxonomy" id="3824"/>
    <lineage>
        <taxon>Eukaryota</taxon>
        <taxon>Viridiplantae</taxon>
        <taxon>Streptophyta</taxon>
        <taxon>Embryophyta</taxon>
        <taxon>Tracheophyta</taxon>
        <taxon>Spermatophyta</taxon>
        <taxon>Magnoliopsida</taxon>
        <taxon>eudicotyledons</taxon>
        <taxon>Gunneridae</taxon>
        <taxon>Pentapetalae</taxon>
        <taxon>rosids</taxon>
        <taxon>fabids</taxon>
        <taxon>Fabales</taxon>
        <taxon>Fabaceae</taxon>
        <taxon>Papilionoideae</taxon>
        <taxon>50 kb inversion clade</taxon>
        <taxon>NPAAA clade</taxon>
        <taxon>indigoferoid/millettioid clade</taxon>
        <taxon>Phaseoleae</taxon>
        <taxon>Canavalia</taxon>
    </lineage>
</organism>
<sequence>MSGSRRHLFLFLTLLAFVVLSEGSRLPKDYWQQMLPKKLPSPSSSPSGGTNSVSATSSTTLKTDTLLSSDEKIEVYRVLPEPTMGMESCHGCCLSLILFQGVSDVAQW</sequence>
<keyword evidence="4" id="KW-1185">Reference proteome</keyword>
<feature type="region of interest" description="Disordered" evidence="1">
    <location>
        <begin position="37"/>
        <end position="65"/>
    </location>
</feature>
<feature type="chain" id="PRO_5042852988" evidence="2">
    <location>
        <begin position="24"/>
        <end position="108"/>
    </location>
</feature>
<name>A0AAN9MAQ2_CANGL</name>
<evidence type="ECO:0000256" key="2">
    <source>
        <dbReference type="SAM" id="SignalP"/>
    </source>
</evidence>
<dbReference type="Proteomes" id="UP001367508">
    <property type="component" value="Unassembled WGS sequence"/>
</dbReference>
<evidence type="ECO:0000256" key="1">
    <source>
        <dbReference type="SAM" id="MobiDB-lite"/>
    </source>
</evidence>
<accession>A0AAN9MAQ2</accession>
<evidence type="ECO:0000313" key="4">
    <source>
        <dbReference type="Proteomes" id="UP001367508"/>
    </source>
</evidence>
<dbReference type="EMBL" id="JAYMYQ010000002">
    <property type="protein sequence ID" value="KAK7351076.1"/>
    <property type="molecule type" value="Genomic_DNA"/>
</dbReference>
<proteinExistence type="predicted"/>
<feature type="signal peptide" evidence="2">
    <location>
        <begin position="1"/>
        <end position="23"/>
    </location>
</feature>
<feature type="compositionally biased region" description="Low complexity" evidence="1">
    <location>
        <begin position="54"/>
        <end position="65"/>
    </location>
</feature>
<reference evidence="3 4" key="1">
    <citation type="submission" date="2024-01" db="EMBL/GenBank/DDBJ databases">
        <title>The genomes of 5 underutilized Papilionoideae crops provide insights into root nodulation and disease resistanc.</title>
        <authorList>
            <person name="Jiang F."/>
        </authorList>
    </citation>
    <scope>NUCLEOTIDE SEQUENCE [LARGE SCALE GENOMIC DNA]</scope>
    <source>
        <strain evidence="3">LVBAO_FW01</strain>
        <tissue evidence="3">Leaves</tissue>
    </source>
</reference>